<feature type="transmembrane region" description="Helical" evidence="1">
    <location>
        <begin position="100"/>
        <end position="125"/>
    </location>
</feature>
<sequence>MLFLPALLFGLLVQCLIGSLIGAVILRAACSLFNRFFGGENEVVPTHQPPVKLEVDIDVSSEAPVSFDSPYASPTTPLAAGYPDRPPCKFGVPSPSFGNAFLICLSTTLIQNFIGFAVGFAASYFVGGNNWLAIILQLGVMLIGFLVLTAMVKIQLPTTVGRALGVASLFFLVTIAIVAILAAIIAAVMYGTM</sequence>
<evidence type="ECO:0000313" key="3">
    <source>
        <dbReference type="Proteomes" id="UP000322214"/>
    </source>
</evidence>
<dbReference type="RefSeq" id="WP_075082259.1">
    <property type="nucleotide sequence ID" value="NZ_CP042912.1"/>
</dbReference>
<dbReference type="STRING" id="980251.GCA_001642875_03504"/>
<accession>A0A5B9PCB3</accession>
<dbReference type="OrthoDB" id="10018183at2"/>
<keyword evidence="1" id="KW-0812">Transmembrane</keyword>
<gene>
    <name evidence="2" type="ORF">MFFC18_20170</name>
</gene>
<keyword evidence="1" id="KW-1133">Transmembrane helix</keyword>
<proteinExistence type="predicted"/>
<dbReference type="EMBL" id="CP042912">
    <property type="protein sequence ID" value="QEG22156.1"/>
    <property type="molecule type" value="Genomic_DNA"/>
</dbReference>
<feature type="transmembrane region" description="Helical" evidence="1">
    <location>
        <begin position="6"/>
        <end position="26"/>
    </location>
</feature>
<dbReference type="Proteomes" id="UP000322214">
    <property type="component" value="Chromosome"/>
</dbReference>
<evidence type="ECO:0000256" key="1">
    <source>
        <dbReference type="SAM" id="Phobius"/>
    </source>
</evidence>
<name>A0A5B9PCB3_9BACT</name>
<organism evidence="2 3">
    <name type="scientific">Mariniblastus fucicola</name>
    <dbReference type="NCBI Taxonomy" id="980251"/>
    <lineage>
        <taxon>Bacteria</taxon>
        <taxon>Pseudomonadati</taxon>
        <taxon>Planctomycetota</taxon>
        <taxon>Planctomycetia</taxon>
        <taxon>Pirellulales</taxon>
        <taxon>Pirellulaceae</taxon>
        <taxon>Mariniblastus</taxon>
    </lineage>
</organism>
<feature type="transmembrane region" description="Helical" evidence="1">
    <location>
        <begin position="164"/>
        <end position="190"/>
    </location>
</feature>
<dbReference type="AlphaFoldDB" id="A0A5B9PCB3"/>
<keyword evidence="3" id="KW-1185">Reference proteome</keyword>
<feature type="transmembrane region" description="Helical" evidence="1">
    <location>
        <begin position="131"/>
        <end position="152"/>
    </location>
</feature>
<protein>
    <submittedName>
        <fullName evidence="2">Uncharacterized protein</fullName>
    </submittedName>
</protein>
<keyword evidence="1" id="KW-0472">Membrane</keyword>
<evidence type="ECO:0000313" key="2">
    <source>
        <dbReference type="EMBL" id="QEG22156.1"/>
    </source>
</evidence>
<dbReference type="KEGG" id="mff:MFFC18_20170"/>
<reference evidence="2 3" key="1">
    <citation type="submission" date="2019-08" db="EMBL/GenBank/DDBJ databases">
        <title>Deep-cultivation of Planctomycetes and their phenomic and genomic characterization uncovers novel biology.</title>
        <authorList>
            <person name="Wiegand S."/>
            <person name="Jogler M."/>
            <person name="Boedeker C."/>
            <person name="Pinto D."/>
            <person name="Vollmers J."/>
            <person name="Rivas-Marin E."/>
            <person name="Kohn T."/>
            <person name="Peeters S.H."/>
            <person name="Heuer A."/>
            <person name="Rast P."/>
            <person name="Oberbeckmann S."/>
            <person name="Bunk B."/>
            <person name="Jeske O."/>
            <person name="Meyerdierks A."/>
            <person name="Storesund J.E."/>
            <person name="Kallscheuer N."/>
            <person name="Luecker S."/>
            <person name="Lage O.M."/>
            <person name="Pohl T."/>
            <person name="Merkel B.J."/>
            <person name="Hornburger P."/>
            <person name="Mueller R.-W."/>
            <person name="Bruemmer F."/>
            <person name="Labrenz M."/>
            <person name="Spormann A.M."/>
            <person name="Op den Camp H."/>
            <person name="Overmann J."/>
            <person name="Amann R."/>
            <person name="Jetten M.S.M."/>
            <person name="Mascher T."/>
            <person name="Medema M.H."/>
            <person name="Devos D.P."/>
            <person name="Kaster A.-K."/>
            <person name="Ovreas L."/>
            <person name="Rohde M."/>
            <person name="Galperin M.Y."/>
            <person name="Jogler C."/>
        </authorList>
    </citation>
    <scope>NUCLEOTIDE SEQUENCE [LARGE SCALE GENOMIC DNA]</scope>
    <source>
        <strain evidence="2 3">FC18</strain>
    </source>
</reference>